<dbReference type="SUPFAM" id="SSF50978">
    <property type="entry name" value="WD40 repeat-like"/>
    <property type="match status" value="1"/>
</dbReference>
<feature type="domain" description="DUF7708" evidence="5">
    <location>
        <begin position="80"/>
        <end position="213"/>
    </location>
</feature>
<dbReference type="InterPro" id="IPR027417">
    <property type="entry name" value="P-loop_NTPase"/>
</dbReference>
<dbReference type="PROSITE" id="PS00678">
    <property type="entry name" value="WD_REPEATS_1"/>
    <property type="match status" value="1"/>
</dbReference>
<feature type="repeat" description="WD" evidence="3">
    <location>
        <begin position="941"/>
        <end position="972"/>
    </location>
</feature>
<dbReference type="Proteomes" id="UP001280581">
    <property type="component" value="Unassembled WGS sequence"/>
</dbReference>
<dbReference type="SMART" id="SM00320">
    <property type="entry name" value="WD40"/>
    <property type="match status" value="6"/>
</dbReference>
<feature type="repeat" description="WD" evidence="3">
    <location>
        <begin position="1026"/>
        <end position="1060"/>
    </location>
</feature>
<evidence type="ECO:0000256" key="3">
    <source>
        <dbReference type="PROSITE-ProRule" id="PRU00221"/>
    </source>
</evidence>
<dbReference type="InterPro" id="IPR019775">
    <property type="entry name" value="WD40_repeat_CS"/>
</dbReference>
<dbReference type="PROSITE" id="PS50294">
    <property type="entry name" value="WD_REPEATS_REGION"/>
    <property type="match status" value="4"/>
</dbReference>
<dbReference type="Pfam" id="PF00400">
    <property type="entry name" value="WD40"/>
    <property type="match status" value="4"/>
</dbReference>
<dbReference type="Gene3D" id="2.130.10.10">
    <property type="entry name" value="YVTN repeat-like/Quinoprotein amine dehydrogenase"/>
    <property type="match status" value="1"/>
</dbReference>
<dbReference type="Pfam" id="PF24809">
    <property type="entry name" value="DUF7708"/>
    <property type="match status" value="1"/>
</dbReference>
<reference evidence="7 8" key="1">
    <citation type="submission" date="2021-02" db="EMBL/GenBank/DDBJ databases">
        <title>Genome assembly of Pseudopithomyces chartarum.</title>
        <authorList>
            <person name="Jauregui R."/>
            <person name="Singh J."/>
            <person name="Voisey C."/>
        </authorList>
    </citation>
    <scope>NUCLEOTIDE SEQUENCE [LARGE SCALE GENOMIC DNA]</scope>
    <source>
        <strain evidence="7 8">AGR01</strain>
    </source>
</reference>
<sequence length="1167" mass="132178">MSSPYPASTGPPRVQPTNTSSSALVTIQQAFERFSATVDPDDRRQFQDTGLKDVRDAALQIERDLAARRSLKNMRRLFPFLQGLEHYSKTIEVLCNGTPYLPWIWAPVKLILQVTSDHLSAFEKLIEAYGKIADALPRFDRLGAALKDDHDFQAVVALMYADIIEFHRRAYRFIRRKSWKFFFMSMWDNFDSRFKSILANLAYHADLIDREAVSFDIVAATKHRIEDLERFEKQEREWKHAKLATTLSWLGFSSHVVDHKLDSLTRDCSPGSCDWLLEHPKVKPWLQSSNKGKSVLSATLVQHLEETSSDVFFYFCGYSDAVTGSSGYLVRSLVAQIVQAHPDTAIYVADNYLNSYRAASRKALNTLLPELLEVVGTTHLVIDGIDEWDLREQQAILDEILPLSLSNQPAKVCKIFISSRDMPTISRIMRHKKYATTVLALEEEHAYIDQSIQAFISKKLDEPSNDLQDLDPNGSTLSEVRKLLVEKSNGMFLWVRLVLESLDSIYTQGDLREMVTLLPSGLTDLYERIVGRICDPRNHIRHARATAVFRWIAYAQRPVRLAELLHGLALMSGHSKPGIQDVPVPEILELCKPLVERRPDGTVGFVHFSVQEYFRSETSTISSLTDAHRLISLACITTLSQGLSLLHPDIDACTRSVSLVQGVHGMMRYALQFWPDHVLSYAADGGDLSTDAALIKSLLALYTLHEKIQTATYHTQDHDDIVDTKHTNTSSEPDDERLQKIAHLSIFSIIRDTLRLRLTSQNHDSSDGKEMEAFVKQHDFTLFSRLAIDFESWILDLLSQTSVKGVPDQVLAKFQAAFEEDWSPVFSYDRRKNPESLAQSYLDKVSPNHVRQGRDWFAFFEPHQPRTLDIEVLHTLPHDYRVMSVKFSPCGEYIATHSHLVAYDSVIWDICYRPIINSVFGVDENGCVLIWPTRDGGLHKWKAHDRYINSLDVSNDAKIIVTGSGDHTIKVWGYGNYMKRQMYSFDLFHEVTQVALSSDKRLVAASCLESGVNVWGITPSTETKKLFSYRGSTRCIAFTPSGSQIISGSTDGTVRLWELDPTVKRTSEDGDFGGSCVQIIKGHADSVIAVAASPDDRWVFSAGMDRSMRVVDAESGALQCIIIGHNANLRRMHCSFDREYLATSSDDNTVRIWRYKPYKKVASESEQ</sequence>
<dbReference type="InterPro" id="IPR001680">
    <property type="entry name" value="WD40_rpt"/>
</dbReference>
<keyword evidence="2" id="KW-0677">Repeat</keyword>
<feature type="domain" description="Nephrocystin 3-like N-terminal" evidence="6">
    <location>
        <begin position="271"/>
        <end position="420"/>
    </location>
</feature>
<dbReference type="AlphaFoldDB" id="A0AAN6LPS5"/>
<dbReference type="InterPro" id="IPR056884">
    <property type="entry name" value="NPHP3-like_N"/>
</dbReference>
<dbReference type="Pfam" id="PF24883">
    <property type="entry name" value="NPHP3_N"/>
    <property type="match status" value="1"/>
</dbReference>
<feature type="repeat" description="WD" evidence="3">
    <location>
        <begin position="1080"/>
        <end position="1116"/>
    </location>
</feature>
<evidence type="ECO:0000259" key="5">
    <source>
        <dbReference type="Pfam" id="PF24809"/>
    </source>
</evidence>
<dbReference type="InterPro" id="IPR056125">
    <property type="entry name" value="DUF7708"/>
</dbReference>
<dbReference type="PRINTS" id="PR00320">
    <property type="entry name" value="GPROTEINBRPT"/>
</dbReference>
<dbReference type="PANTHER" id="PTHR10039">
    <property type="entry name" value="AMELOGENIN"/>
    <property type="match status" value="1"/>
</dbReference>
<dbReference type="InterPro" id="IPR020472">
    <property type="entry name" value="WD40_PAC1"/>
</dbReference>
<dbReference type="CDD" id="cd00200">
    <property type="entry name" value="WD40"/>
    <property type="match status" value="1"/>
</dbReference>
<dbReference type="PROSITE" id="PS50082">
    <property type="entry name" value="WD_REPEATS_2"/>
    <property type="match status" value="4"/>
</dbReference>
<proteinExistence type="predicted"/>
<organism evidence="7 8">
    <name type="scientific">Pseudopithomyces chartarum</name>
    <dbReference type="NCBI Taxonomy" id="1892770"/>
    <lineage>
        <taxon>Eukaryota</taxon>
        <taxon>Fungi</taxon>
        <taxon>Dikarya</taxon>
        <taxon>Ascomycota</taxon>
        <taxon>Pezizomycotina</taxon>
        <taxon>Dothideomycetes</taxon>
        <taxon>Pleosporomycetidae</taxon>
        <taxon>Pleosporales</taxon>
        <taxon>Massarineae</taxon>
        <taxon>Didymosphaeriaceae</taxon>
        <taxon>Pseudopithomyces</taxon>
    </lineage>
</organism>
<evidence type="ECO:0000256" key="2">
    <source>
        <dbReference type="ARBA" id="ARBA00022737"/>
    </source>
</evidence>
<dbReference type="InterPro" id="IPR015943">
    <property type="entry name" value="WD40/YVTN_repeat-like_dom_sf"/>
</dbReference>
<dbReference type="PANTHER" id="PTHR10039:SF14">
    <property type="entry name" value="NACHT DOMAIN-CONTAINING PROTEIN"/>
    <property type="match status" value="1"/>
</dbReference>
<evidence type="ECO:0000256" key="4">
    <source>
        <dbReference type="SAM" id="MobiDB-lite"/>
    </source>
</evidence>
<evidence type="ECO:0000256" key="1">
    <source>
        <dbReference type="ARBA" id="ARBA00022574"/>
    </source>
</evidence>
<keyword evidence="8" id="KW-1185">Reference proteome</keyword>
<evidence type="ECO:0000259" key="6">
    <source>
        <dbReference type="Pfam" id="PF24883"/>
    </source>
</evidence>
<feature type="repeat" description="WD" evidence="3">
    <location>
        <begin position="1122"/>
        <end position="1163"/>
    </location>
</feature>
<feature type="region of interest" description="Disordered" evidence="4">
    <location>
        <begin position="1"/>
        <end position="21"/>
    </location>
</feature>
<comment type="caution">
    <text evidence="7">The sequence shown here is derived from an EMBL/GenBank/DDBJ whole genome shotgun (WGS) entry which is preliminary data.</text>
</comment>
<name>A0AAN6LPS5_9PLEO</name>
<evidence type="ECO:0000313" key="7">
    <source>
        <dbReference type="EMBL" id="KAK3201584.1"/>
    </source>
</evidence>
<dbReference type="Gene3D" id="3.40.50.300">
    <property type="entry name" value="P-loop containing nucleotide triphosphate hydrolases"/>
    <property type="match status" value="1"/>
</dbReference>
<protein>
    <submittedName>
        <fullName evidence="7">Uncharacterized protein</fullName>
    </submittedName>
</protein>
<dbReference type="EMBL" id="WVTA01000016">
    <property type="protein sequence ID" value="KAK3201584.1"/>
    <property type="molecule type" value="Genomic_DNA"/>
</dbReference>
<accession>A0AAN6LPS5</accession>
<keyword evidence="1 3" id="KW-0853">WD repeat</keyword>
<evidence type="ECO:0000313" key="8">
    <source>
        <dbReference type="Proteomes" id="UP001280581"/>
    </source>
</evidence>
<gene>
    <name evidence="7" type="ORF">GRF29_185g1438721</name>
</gene>
<dbReference type="InterPro" id="IPR036322">
    <property type="entry name" value="WD40_repeat_dom_sf"/>
</dbReference>